<protein>
    <recommendedName>
        <fullName evidence="3">RecA family profile 1 domain-containing protein</fullName>
    </recommendedName>
</protein>
<accession>A0AAV9FD54</accession>
<name>A0AAV9FD54_ACOCL</name>
<dbReference type="Gene3D" id="3.40.50.300">
    <property type="entry name" value="P-loop containing nucleotide triphosphate hydrolases"/>
    <property type="match status" value="1"/>
</dbReference>
<reference evidence="4" key="2">
    <citation type="submission" date="2023-06" db="EMBL/GenBank/DDBJ databases">
        <authorList>
            <person name="Ma L."/>
            <person name="Liu K.-W."/>
            <person name="Li Z."/>
            <person name="Hsiao Y.-Y."/>
            <person name="Qi Y."/>
            <person name="Fu T."/>
            <person name="Tang G."/>
            <person name="Zhang D."/>
            <person name="Sun W.-H."/>
            <person name="Liu D.-K."/>
            <person name="Li Y."/>
            <person name="Chen G.-Z."/>
            <person name="Liu X.-D."/>
            <person name="Liao X.-Y."/>
            <person name="Jiang Y.-T."/>
            <person name="Yu X."/>
            <person name="Hao Y."/>
            <person name="Huang J."/>
            <person name="Zhao X.-W."/>
            <person name="Ke S."/>
            <person name="Chen Y.-Y."/>
            <person name="Wu W.-L."/>
            <person name="Hsu J.-L."/>
            <person name="Lin Y.-F."/>
            <person name="Huang M.-D."/>
            <person name="Li C.-Y."/>
            <person name="Huang L."/>
            <person name="Wang Z.-W."/>
            <person name="Zhao X."/>
            <person name="Zhong W.-Y."/>
            <person name="Peng D.-H."/>
            <person name="Ahmad S."/>
            <person name="Lan S."/>
            <person name="Zhang J.-S."/>
            <person name="Tsai W.-C."/>
            <person name="Van De Peer Y."/>
            <person name="Liu Z.-J."/>
        </authorList>
    </citation>
    <scope>NUCLEOTIDE SEQUENCE</scope>
    <source>
        <strain evidence="4">CP</strain>
        <tissue evidence="4">Leaves</tissue>
    </source>
</reference>
<dbReference type="PANTHER" id="PTHR46487">
    <property type="entry name" value="DNA REPAIR PROTEIN XRCC3"/>
    <property type="match status" value="1"/>
</dbReference>
<dbReference type="GO" id="GO:0000400">
    <property type="term" value="F:four-way junction DNA binding"/>
    <property type="evidence" value="ECO:0007669"/>
    <property type="project" value="TreeGrafter"/>
</dbReference>
<dbReference type="GO" id="GO:0045003">
    <property type="term" value="P:double-strand break repair via synthesis-dependent strand annealing"/>
    <property type="evidence" value="ECO:0007669"/>
    <property type="project" value="TreeGrafter"/>
</dbReference>
<dbReference type="InterPro" id="IPR027417">
    <property type="entry name" value="P-loop_NTPase"/>
</dbReference>
<comment type="caution">
    <text evidence="4">The sequence shown here is derived from an EMBL/GenBank/DDBJ whole genome shotgun (WGS) entry which is preliminary data.</text>
</comment>
<gene>
    <name evidence="4" type="ORF">QJS10_CPA02g01480</name>
</gene>
<dbReference type="Pfam" id="PF08423">
    <property type="entry name" value="Rad51"/>
    <property type="match status" value="1"/>
</dbReference>
<proteinExistence type="predicted"/>
<sequence>MVPFTAENPLDLPNRKCTVGCPNLDALLGGGVPCASVTELASESGCGKTQLCLQLLLCAQLPESRGGLSSASLCLFSEPPFPLRRLQSLSLSFFGTNDPLDHIYVRGVHSADDLLATLDRVDSLLSNPPSSLPIGLIVIDSIAALFRSDFDNNPVDLRRRSNLFFRIASKLKAQARRHGAAVVVTNQVVDVVGSDGGVRVGNYAWLGSSGRRACPALGLAWANCVNTRLFLSREEEEVVVAASDGSSEDPERVCRTRRWIRVAFAPHLPESAREFVIVREGLFGLLGS</sequence>
<dbReference type="GO" id="GO:0000722">
    <property type="term" value="P:telomere maintenance via recombination"/>
    <property type="evidence" value="ECO:0007669"/>
    <property type="project" value="TreeGrafter"/>
</dbReference>
<dbReference type="EMBL" id="JAUJYO010000002">
    <property type="protein sequence ID" value="KAK1322650.1"/>
    <property type="molecule type" value="Genomic_DNA"/>
</dbReference>
<dbReference type="InterPro" id="IPR013632">
    <property type="entry name" value="Rad51_C"/>
</dbReference>
<dbReference type="SUPFAM" id="SSF52540">
    <property type="entry name" value="P-loop containing nucleoside triphosphate hydrolases"/>
    <property type="match status" value="1"/>
</dbReference>
<dbReference type="AlphaFoldDB" id="A0AAV9FD54"/>
<organism evidence="4 5">
    <name type="scientific">Acorus calamus</name>
    <name type="common">Sweet flag</name>
    <dbReference type="NCBI Taxonomy" id="4465"/>
    <lineage>
        <taxon>Eukaryota</taxon>
        <taxon>Viridiplantae</taxon>
        <taxon>Streptophyta</taxon>
        <taxon>Embryophyta</taxon>
        <taxon>Tracheophyta</taxon>
        <taxon>Spermatophyta</taxon>
        <taxon>Magnoliopsida</taxon>
        <taxon>Liliopsida</taxon>
        <taxon>Acoraceae</taxon>
        <taxon>Acorus</taxon>
    </lineage>
</organism>
<evidence type="ECO:0000256" key="1">
    <source>
        <dbReference type="ARBA" id="ARBA00022741"/>
    </source>
</evidence>
<dbReference type="GO" id="GO:0005657">
    <property type="term" value="C:replication fork"/>
    <property type="evidence" value="ECO:0007669"/>
    <property type="project" value="TreeGrafter"/>
</dbReference>
<dbReference type="GO" id="GO:0090656">
    <property type="term" value="P:t-circle formation"/>
    <property type="evidence" value="ECO:0007669"/>
    <property type="project" value="TreeGrafter"/>
</dbReference>
<dbReference type="PIRSF" id="PIRSF005856">
    <property type="entry name" value="Rad51"/>
    <property type="match status" value="1"/>
</dbReference>
<feature type="domain" description="RecA family profile 1" evidence="3">
    <location>
        <begin position="13"/>
        <end position="188"/>
    </location>
</feature>
<reference evidence="4" key="1">
    <citation type="journal article" date="2023" name="Nat. Commun.">
        <title>Diploid and tetraploid genomes of Acorus and the evolution of monocots.</title>
        <authorList>
            <person name="Ma L."/>
            <person name="Liu K.W."/>
            <person name="Li Z."/>
            <person name="Hsiao Y.Y."/>
            <person name="Qi Y."/>
            <person name="Fu T."/>
            <person name="Tang G.D."/>
            <person name="Zhang D."/>
            <person name="Sun W.H."/>
            <person name="Liu D.K."/>
            <person name="Li Y."/>
            <person name="Chen G.Z."/>
            <person name="Liu X.D."/>
            <person name="Liao X.Y."/>
            <person name="Jiang Y.T."/>
            <person name="Yu X."/>
            <person name="Hao Y."/>
            <person name="Huang J."/>
            <person name="Zhao X.W."/>
            <person name="Ke S."/>
            <person name="Chen Y.Y."/>
            <person name="Wu W.L."/>
            <person name="Hsu J.L."/>
            <person name="Lin Y.F."/>
            <person name="Huang M.D."/>
            <person name="Li C.Y."/>
            <person name="Huang L."/>
            <person name="Wang Z.W."/>
            <person name="Zhao X."/>
            <person name="Zhong W.Y."/>
            <person name="Peng D.H."/>
            <person name="Ahmad S."/>
            <person name="Lan S."/>
            <person name="Zhang J.S."/>
            <person name="Tsai W.C."/>
            <person name="Van de Peer Y."/>
            <person name="Liu Z.J."/>
        </authorList>
    </citation>
    <scope>NUCLEOTIDE SEQUENCE</scope>
    <source>
        <strain evidence="4">CP</strain>
    </source>
</reference>
<keyword evidence="2" id="KW-0067">ATP-binding</keyword>
<dbReference type="GO" id="GO:0033065">
    <property type="term" value="C:Rad51C-XRCC3 complex"/>
    <property type="evidence" value="ECO:0007669"/>
    <property type="project" value="TreeGrafter"/>
</dbReference>
<dbReference type="InterPro" id="IPR016467">
    <property type="entry name" value="DNA_recomb/repair_RecA-like"/>
</dbReference>
<evidence type="ECO:0000259" key="3">
    <source>
        <dbReference type="PROSITE" id="PS50162"/>
    </source>
</evidence>
<keyword evidence="5" id="KW-1185">Reference proteome</keyword>
<evidence type="ECO:0000256" key="2">
    <source>
        <dbReference type="ARBA" id="ARBA00022840"/>
    </source>
</evidence>
<dbReference type="Proteomes" id="UP001180020">
    <property type="component" value="Unassembled WGS sequence"/>
</dbReference>
<evidence type="ECO:0000313" key="5">
    <source>
        <dbReference type="Proteomes" id="UP001180020"/>
    </source>
</evidence>
<keyword evidence="1" id="KW-0547">Nucleotide-binding</keyword>
<dbReference type="GO" id="GO:0071140">
    <property type="term" value="P:resolution of mitotic recombination intermediates"/>
    <property type="evidence" value="ECO:0007669"/>
    <property type="project" value="TreeGrafter"/>
</dbReference>
<evidence type="ECO:0000313" key="4">
    <source>
        <dbReference type="EMBL" id="KAK1322650.1"/>
    </source>
</evidence>
<dbReference type="InterPro" id="IPR020588">
    <property type="entry name" value="RecA_ATP-bd"/>
</dbReference>
<dbReference type="PROSITE" id="PS50162">
    <property type="entry name" value="RECA_2"/>
    <property type="match status" value="1"/>
</dbReference>
<dbReference type="GO" id="GO:0140664">
    <property type="term" value="F:ATP-dependent DNA damage sensor activity"/>
    <property type="evidence" value="ECO:0007669"/>
    <property type="project" value="InterPro"/>
</dbReference>
<dbReference type="PANTHER" id="PTHR46487:SF1">
    <property type="entry name" value="DNA REPAIR PROTEIN XRCC3"/>
    <property type="match status" value="1"/>
</dbReference>
<dbReference type="GO" id="GO:0005524">
    <property type="term" value="F:ATP binding"/>
    <property type="evidence" value="ECO:0007669"/>
    <property type="project" value="UniProtKB-KW"/>
</dbReference>